<dbReference type="Proteomes" id="UP000664288">
    <property type="component" value="Unassembled WGS sequence"/>
</dbReference>
<keyword evidence="3" id="KW-1185">Reference proteome</keyword>
<accession>A0ABS3J8M3</accession>
<dbReference type="RefSeq" id="WP_207352654.1">
    <property type="nucleotide sequence ID" value="NZ_JAFMPY010000030.1"/>
</dbReference>
<organism evidence="2 3">
    <name type="scientific">Jiella sonneratiae</name>
    <dbReference type="NCBI Taxonomy" id="2816856"/>
    <lineage>
        <taxon>Bacteria</taxon>
        <taxon>Pseudomonadati</taxon>
        <taxon>Pseudomonadota</taxon>
        <taxon>Alphaproteobacteria</taxon>
        <taxon>Hyphomicrobiales</taxon>
        <taxon>Aurantimonadaceae</taxon>
        <taxon>Jiella</taxon>
    </lineage>
</organism>
<sequence>MNFPTVAQFQHPRLGNYGSPQELLEDGRLSETEKQMAIDAWRRQLDHGAYDTDDAPLIRHAIRSLDAAAERLAAGHH</sequence>
<evidence type="ECO:0000313" key="3">
    <source>
        <dbReference type="Proteomes" id="UP000664288"/>
    </source>
</evidence>
<evidence type="ECO:0000313" key="2">
    <source>
        <dbReference type="EMBL" id="MBO0906020.1"/>
    </source>
</evidence>
<protein>
    <recommendedName>
        <fullName evidence="4">Type II toxin-antitoxin system ParD family antitoxin</fullName>
    </recommendedName>
</protein>
<feature type="region of interest" description="Disordered" evidence="1">
    <location>
        <begin position="1"/>
        <end position="22"/>
    </location>
</feature>
<reference evidence="2 3" key="1">
    <citation type="submission" date="2021-03" db="EMBL/GenBank/DDBJ databases">
        <title>Whole genome sequence of Jiella sp. MQZ13P-4.</title>
        <authorList>
            <person name="Tuo L."/>
        </authorList>
    </citation>
    <scope>NUCLEOTIDE SEQUENCE [LARGE SCALE GENOMIC DNA]</scope>
    <source>
        <strain evidence="2 3">MQZ13P-4</strain>
    </source>
</reference>
<proteinExistence type="predicted"/>
<evidence type="ECO:0000256" key="1">
    <source>
        <dbReference type="SAM" id="MobiDB-lite"/>
    </source>
</evidence>
<evidence type="ECO:0008006" key="4">
    <source>
        <dbReference type="Google" id="ProtNLM"/>
    </source>
</evidence>
<comment type="caution">
    <text evidence="2">The sequence shown here is derived from an EMBL/GenBank/DDBJ whole genome shotgun (WGS) entry which is preliminary data.</text>
</comment>
<dbReference type="EMBL" id="JAFMPY010000030">
    <property type="protein sequence ID" value="MBO0906020.1"/>
    <property type="molecule type" value="Genomic_DNA"/>
</dbReference>
<gene>
    <name evidence="2" type="ORF">J1C47_20420</name>
</gene>
<name>A0ABS3J8M3_9HYPH</name>